<keyword evidence="3" id="KW-1185">Reference proteome</keyword>
<dbReference type="InterPro" id="IPR018060">
    <property type="entry name" value="HTH_AraC"/>
</dbReference>
<dbReference type="Proteomes" id="UP001611263">
    <property type="component" value="Unassembled WGS sequence"/>
</dbReference>
<name>A0ABW7TR83_9NOCA</name>
<evidence type="ECO:0000313" key="3">
    <source>
        <dbReference type="Proteomes" id="UP001611263"/>
    </source>
</evidence>
<reference evidence="2 3" key="1">
    <citation type="submission" date="2024-10" db="EMBL/GenBank/DDBJ databases">
        <title>The Natural Products Discovery Center: Release of the First 8490 Sequenced Strains for Exploring Actinobacteria Biosynthetic Diversity.</title>
        <authorList>
            <person name="Kalkreuter E."/>
            <person name="Kautsar S.A."/>
            <person name="Yang D."/>
            <person name="Bader C.D."/>
            <person name="Teijaro C.N."/>
            <person name="Fluegel L."/>
            <person name="Davis C.M."/>
            <person name="Simpson J.R."/>
            <person name="Lauterbach L."/>
            <person name="Steele A.D."/>
            <person name="Gui C."/>
            <person name="Meng S."/>
            <person name="Li G."/>
            <person name="Viehrig K."/>
            <person name="Ye F."/>
            <person name="Su P."/>
            <person name="Kiefer A.F."/>
            <person name="Nichols A."/>
            <person name="Cepeda A.J."/>
            <person name="Yan W."/>
            <person name="Fan B."/>
            <person name="Jiang Y."/>
            <person name="Adhikari A."/>
            <person name="Zheng C.-J."/>
            <person name="Schuster L."/>
            <person name="Cowan T.M."/>
            <person name="Smanski M.J."/>
            <person name="Chevrette M.G."/>
            <person name="De Carvalho L.P.S."/>
            <person name="Shen B."/>
        </authorList>
    </citation>
    <scope>NUCLEOTIDE SEQUENCE [LARGE SCALE GENOMIC DNA]</scope>
    <source>
        <strain evidence="2 3">NPDC020568</strain>
    </source>
</reference>
<organism evidence="2 3">
    <name type="scientific">Nocardia carnea</name>
    <dbReference type="NCBI Taxonomy" id="37328"/>
    <lineage>
        <taxon>Bacteria</taxon>
        <taxon>Bacillati</taxon>
        <taxon>Actinomycetota</taxon>
        <taxon>Actinomycetes</taxon>
        <taxon>Mycobacteriales</taxon>
        <taxon>Nocardiaceae</taxon>
        <taxon>Nocardia</taxon>
    </lineage>
</organism>
<feature type="domain" description="HTH araC/xylS-type" evidence="1">
    <location>
        <begin position="166"/>
        <end position="238"/>
    </location>
</feature>
<evidence type="ECO:0000313" key="2">
    <source>
        <dbReference type="EMBL" id="MFI1462712.1"/>
    </source>
</evidence>
<gene>
    <name evidence="2" type="ORF">ACH4WX_18515</name>
</gene>
<dbReference type="RefSeq" id="WP_231508557.1">
    <property type="nucleotide sequence ID" value="NZ_JBIRUQ010000004.1"/>
</dbReference>
<dbReference type="GeneID" id="93503545"/>
<comment type="caution">
    <text evidence="2">The sequence shown here is derived from an EMBL/GenBank/DDBJ whole genome shotgun (WGS) entry which is preliminary data.</text>
</comment>
<dbReference type="Pfam" id="PF12833">
    <property type="entry name" value="HTH_18"/>
    <property type="match status" value="1"/>
</dbReference>
<accession>A0ABW7TR83</accession>
<dbReference type="EMBL" id="JBIRUQ010000004">
    <property type="protein sequence ID" value="MFI1462712.1"/>
    <property type="molecule type" value="Genomic_DNA"/>
</dbReference>
<dbReference type="SMART" id="SM00342">
    <property type="entry name" value="HTH_ARAC"/>
    <property type="match status" value="1"/>
</dbReference>
<proteinExistence type="predicted"/>
<evidence type="ECO:0000259" key="1">
    <source>
        <dbReference type="PROSITE" id="PS01124"/>
    </source>
</evidence>
<dbReference type="Gene3D" id="1.10.10.60">
    <property type="entry name" value="Homeodomain-like"/>
    <property type="match status" value="1"/>
</dbReference>
<sequence>MRQQFVHDFRIRKRSGEMGLLFETRASDSPWVESVWICRSEQVSEMTSVATETWGLVFWELEGRRYTAITGPESRTATAPVPEGAQFVGIQFAVGTSLRTTATPALVDGGIALPDVTGRTFWLDGAHRETPRADDAEALVDRLVREEVVIRDPLVAATLAGSPPAVTERTLERRFRAATGLTQGAVRQIGRARTAALLLASGEMPGDVVAKLGYYDEPHLARALRRYVGRTAQELRTRTGGALALDPGQCATS</sequence>
<protein>
    <submittedName>
        <fullName evidence="2">Helix-turn-helix domain-containing protein</fullName>
    </submittedName>
</protein>
<dbReference type="PROSITE" id="PS01124">
    <property type="entry name" value="HTH_ARAC_FAMILY_2"/>
    <property type="match status" value="1"/>
</dbReference>